<keyword evidence="1" id="KW-1185">Reference proteome</keyword>
<dbReference type="AlphaFoldDB" id="A0A915K9J0"/>
<accession>A0A915K9J0</accession>
<name>A0A915K9J0_ROMCU</name>
<evidence type="ECO:0000313" key="1">
    <source>
        <dbReference type="Proteomes" id="UP000887565"/>
    </source>
</evidence>
<organism evidence="1 2">
    <name type="scientific">Romanomermis culicivorax</name>
    <name type="common">Nematode worm</name>
    <dbReference type="NCBI Taxonomy" id="13658"/>
    <lineage>
        <taxon>Eukaryota</taxon>
        <taxon>Metazoa</taxon>
        <taxon>Ecdysozoa</taxon>
        <taxon>Nematoda</taxon>
        <taxon>Enoplea</taxon>
        <taxon>Dorylaimia</taxon>
        <taxon>Mermithida</taxon>
        <taxon>Mermithoidea</taxon>
        <taxon>Mermithidae</taxon>
        <taxon>Romanomermis</taxon>
    </lineage>
</organism>
<dbReference type="Proteomes" id="UP000887565">
    <property type="component" value="Unplaced"/>
</dbReference>
<reference evidence="2" key="1">
    <citation type="submission" date="2022-11" db="UniProtKB">
        <authorList>
            <consortium name="WormBaseParasite"/>
        </authorList>
    </citation>
    <scope>IDENTIFICATION</scope>
</reference>
<protein>
    <submittedName>
        <fullName evidence="2">Transposase</fullName>
    </submittedName>
</protein>
<dbReference type="WBParaSite" id="nRc.2.0.1.t35034-RA">
    <property type="protein sequence ID" value="nRc.2.0.1.t35034-RA"/>
    <property type="gene ID" value="nRc.2.0.1.g35034"/>
</dbReference>
<evidence type="ECO:0000313" key="2">
    <source>
        <dbReference type="WBParaSite" id="nRc.2.0.1.t35034-RA"/>
    </source>
</evidence>
<sequence length="67" mass="7995">MVRDVNKEKRIQFSKLVLEEKIDLDTIVFTDECTVQLEAYRRKSYRKQGEDKLIILRSVAKHPVKFV</sequence>
<proteinExistence type="predicted"/>